<feature type="transmembrane region" description="Helical" evidence="3">
    <location>
        <begin position="43"/>
        <end position="65"/>
    </location>
</feature>
<evidence type="ECO:0000256" key="3">
    <source>
        <dbReference type="SAM" id="Phobius"/>
    </source>
</evidence>
<comment type="similarity">
    <text evidence="1">Belongs to the LytR/CpsA/Psr (LCP) family.</text>
</comment>
<keyword evidence="3" id="KW-1133">Transmembrane helix</keyword>
<dbReference type="Proteomes" id="UP001500928">
    <property type="component" value="Unassembled WGS sequence"/>
</dbReference>
<gene>
    <name evidence="5" type="ORF">GCM10023200_51680</name>
</gene>
<sequence>MTPTVAETASEGGRGMSLGSVVDPGPGGPDQEDPERRRRGLRALAYGVIALLVLVLLAAAGVVIVTQQLGSQVGRYPNVFADVDPSTRPADSAGQTFLLMGTDTRSPEATTGTDAAPDAVFGSQRSDVIMVASIAQDGQSASVVSIPRDSWVDIPGRGKNKINAAYAFGGPPLLIQTVEQLTRVHIDHFAVIDFAGFAQMTDAVGGIDVNVGVPSERDGVVVPAGEQHLNGAQALVYVRERYNLPAGDLDRVRRQQAALRAFVKQALSAGTLSSPTGAYTLVDTVTRHVGVDDSLSNTGLAQLAFGMRDLRNSSISFLTVPTSGTGTEGDQSVVYLDQTADNDLWFAVNNDQVPQWVAARPQEQLSDTPR</sequence>
<keyword evidence="3" id="KW-0472">Membrane</keyword>
<dbReference type="InterPro" id="IPR050922">
    <property type="entry name" value="LytR/CpsA/Psr_CW_biosynth"/>
</dbReference>
<dbReference type="Pfam" id="PF03816">
    <property type="entry name" value="LytR_cpsA_psr"/>
    <property type="match status" value="1"/>
</dbReference>
<comment type="caution">
    <text evidence="5">The sequence shown here is derived from an EMBL/GenBank/DDBJ whole genome shotgun (WGS) entry which is preliminary data.</text>
</comment>
<keyword evidence="3" id="KW-0812">Transmembrane</keyword>
<protein>
    <recommendedName>
        <fullName evidence="4">Cell envelope-related transcriptional attenuator domain-containing protein</fullName>
    </recommendedName>
</protein>
<proteinExistence type="inferred from homology"/>
<accession>A0ABP9CDU6</accession>
<organism evidence="5 6">
    <name type="scientific">Actinomycetospora chlora</name>
    <dbReference type="NCBI Taxonomy" id="663608"/>
    <lineage>
        <taxon>Bacteria</taxon>
        <taxon>Bacillati</taxon>
        <taxon>Actinomycetota</taxon>
        <taxon>Actinomycetes</taxon>
        <taxon>Pseudonocardiales</taxon>
        <taxon>Pseudonocardiaceae</taxon>
        <taxon>Actinomycetospora</taxon>
    </lineage>
</organism>
<evidence type="ECO:0000313" key="5">
    <source>
        <dbReference type="EMBL" id="GAA4807703.1"/>
    </source>
</evidence>
<dbReference type="NCBIfam" id="TIGR00350">
    <property type="entry name" value="lytR_cpsA_psr"/>
    <property type="match status" value="1"/>
</dbReference>
<dbReference type="EMBL" id="BAABHO010000058">
    <property type="protein sequence ID" value="GAA4807703.1"/>
    <property type="molecule type" value="Genomic_DNA"/>
</dbReference>
<evidence type="ECO:0000256" key="1">
    <source>
        <dbReference type="ARBA" id="ARBA00006068"/>
    </source>
</evidence>
<evidence type="ECO:0000259" key="4">
    <source>
        <dbReference type="Pfam" id="PF03816"/>
    </source>
</evidence>
<evidence type="ECO:0000313" key="6">
    <source>
        <dbReference type="Proteomes" id="UP001500928"/>
    </source>
</evidence>
<dbReference type="PANTHER" id="PTHR33392">
    <property type="entry name" value="POLYISOPRENYL-TEICHOIC ACID--PEPTIDOGLYCAN TEICHOIC ACID TRANSFERASE TAGU"/>
    <property type="match status" value="1"/>
</dbReference>
<evidence type="ECO:0000256" key="2">
    <source>
        <dbReference type="SAM" id="MobiDB-lite"/>
    </source>
</evidence>
<reference evidence="6" key="1">
    <citation type="journal article" date="2019" name="Int. J. Syst. Evol. Microbiol.">
        <title>The Global Catalogue of Microorganisms (GCM) 10K type strain sequencing project: providing services to taxonomists for standard genome sequencing and annotation.</title>
        <authorList>
            <consortium name="The Broad Institute Genomics Platform"/>
            <consortium name="The Broad Institute Genome Sequencing Center for Infectious Disease"/>
            <person name="Wu L."/>
            <person name="Ma J."/>
        </authorList>
    </citation>
    <scope>NUCLEOTIDE SEQUENCE [LARGE SCALE GENOMIC DNA]</scope>
    <source>
        <strain evidence="6">JCM 17979</strain>
    </source>
</reference>
<keyword evidence="6" id="KW-1185">Reference proteome</keyword>
<dbReference type="PANTHER" id="PTHR33392:SF6">
    <property type="entry name" value="POLYISOPRENYL-TEICHOIC ACID--PEPTIDOGLYCAN TEICHOIC ACID TRANSFERASE TAGU"/>
    <property type="match status" value="1"/>
</dbReference>
<name>A0ABP9CDU6_9PSEU</name>
<feature type="region of interest" description="Disordered" evidence="2">
    <location>
        <begin position="1"/>
        <end position="36"/>
    </location>
</feature>
<dbReference type="InterPro" id="IPR004474">
    <property type="entry name" value="LytR_CpsA_psr"/>
</dbReference>
<feature type="domain" description="Cell envelope-related transcriptional attenuator" evidence="4">
    <location>
        <begin position="125"/>
        <end position="266"/>
    </location>
</feature>
<dbReference type="Gene3D" id="3.40.630.190">
    <property type="entry name" value="LCP protein"/>
    <property type="match status" value="1"/>
</dbReference>